<dbReference type="SUPFAM" id="SSF53901">
    <property type="entry name" value="Thiolase-like"/>
    <property type="match status" value="2"/>
</dbReference>
<dbReference type="Pfam" id="PF22691">
    <property type="entry name" value="Thiolase_C_1"/>
    <property type="match status" value="1"/>
</dbReference>
<dbReference type="Pfam" id="PF00856">
    <property type="entry name" value="SET"/>
    <property type="match status" value="1"/>
</dbReference>
<dbReference type="SMART" id="SM00317">
    <property type="entry name" value="SET"/>
    <property type="match status" value="1"/>
</dbReference>
<dbReference type="InterPro" id="IPR046341">
    <property type="entry name" value="SET_dom_sf"/>
</dbReference>
<proteinExistence type="predicted"/>
<keyword evidence="5" id="KW-0445">Lipid transport</keyword>
<evidence type="ECO:0000313" key="12">
    <source>
        <dbReference type="Proteomes" id="UP001527925"/>
    </source>
</evidence>
<gene>
    <name evidence="11" type="ORF">HK105_205432</name>
</gene>
<dbReference type="InterPro" id="IPR020616">
    <property type="entry name" value="Thiolase_N"/>
</dbReference>
<dbReference type="CDD" id="cd00829">
    <property type="entry name" value="SCP-x_thiolase"/>
    <property type="match status" value="1"/>
</dbReference>
<keyword evidence="3" id="KW-0813">Transport</keyword>
<comment type="caution">
    <text evidence="11">The sequence shown here is derived from an EMBL/GenBank/DDBJ whole genome shotgun (WGS) entry which is preliminary data.</text>
</comment>
<dbReference type="PROSITE" id="PS50280">
    <property type="entry name" value="SET"/>
    <property type="match status" value="1"/>
</dbReference>
<dbReference type="EMBL" id="JADGIZ020000027">
    <property type="protein sequence ID" value="KAL2915108.1"/>
    <property type="molecule type" value="Genomic_DNA"/>
</dbReference>
<dbReference type="PROSITE" id="PS00098">
    <property type="entry name" value="THIOLASE_1"/>
    <property type="match status" value="1"/>
</dbReference>
<accession>A0ABR4N6C8</accession>
<keyword evidence="4" id="KW-0808">Transferase</keyword>
<evidence type="ECO:0000256" key="2">
    <source>
        <dbReference type="ARBA" id="ARBA00012352"/>
    </source>
</evidence>
<dbReference type="Gene3D" id="6.10.140.2220">
    <property type="match status" value="1"/>
</dbReference>
<name>A0ABR4N6C8_9FUNG</name>
<keyword evidence="6" id="KW-0446">Lipid-binding</keyword>
<dbReference type="InterPro" id="IPR001214">
    <property type="entry name" value="SET_dom"/>
</dbReference>
<dbReference type="InterPro" id="IPR020615">
    <property type="entry name" value="Thiolase_acyl_enz_int_AS"/>
</dbReference>
<dbReference type="InterPro" id="IPR020613">
    <property type="entry name" value="Thiolase_CS"/>
</dbReference>
<dbReference type="Gene3D" id="3.40.47.10">
    <property type="match status" value="1"/>
</dbReference>
<dbReference type="Proteomes" id="UP001527925">
    <property type="component" value="Unassembled WGS sequence"/>
</dbReference>
<evidence type="ECO:0000256" key="9">
    <source>
        <dbReference type="SAM" id="MobiDB-lite"/>
    </source>
</evidence>
<comment type="subcellular location">
    <subcellularLocation>
        <location evidence="1">Peroxisome</location>
    </subcellularLocation>
</comment>
<feature type="domain" description="SET" evidence="10">
    <location>
        <begin position="274"/>
        <end position="514"/>
    </location>
</feature>
<evidence type="ECO:0000256" key="1">
    <source>
        <dbReference type="ARBA" id="ARBA00004275"/>
    </source>
</evidence>
<sequence>MPPTDGGGPLSEARIGKHDDPLQAEETAPLIEAARAAAADLAERASRWAASSPCVELADIAAVLNAARRRLWGGGQPPAAVAALGVRTSPSVCGRTTSGAPAAHGSKSCAVAAECKLLGNKSHGHGDAQEALRAWTWGIRHALAQPHDCEHAGAAAALFANRAMLLLDAGLVEHAYLDTERALAAGYPRSSVHKLLRRRAQCVAQLASTPRTSRSDIPGSLGWNPERAYLEALDAALRNNAVDFVKAIADDLNALAAAGSAAKTPLSNLPVQPPPIEPFVSPEIAVEMRDGERCVVALKDIPAGTTMLVESPVAWALEPTLRGRYCAYCTRHAESIGIFRDEPYCSEVCRAKHLPVHARECRYPVYERLDSVAVTALRLFFASQDDRKVPALRKAGVARQGRDEVSHLISLALLLGATVPEFADSAALSQLLMLMLQTSVNCVGVSRQETAGGEASEAIETHTEARLGKAIYATMSLVNHSCAPNAAHHFEDSALRLRTIEHVRRGDQITISYDALSAVFEQMLRLRDAAAGGGRPARQVLAALDDVERRVASIVHPHGRNAGRIYDKLAMVAAMLAEREGDATVLGRAAALVERSLESVRAVFGPRSVEYAHELEKLHSDMDYTDDALQAITKALLDANIRYDDVKFAAAGFCYGESTSGQRAIYQVGLTQIPIINVNNNCSTGSSALYMARQAVASGQVDCALAVGFEKMNPGSLGTVWQDRTNPMDKTMEIMSELRGIEAAPSAPQIFGNAGLEYIERYGGTPDSMDWIAYKSHAQSTLNPYAQFRQKYTVDQVHNARKVFGPMTLLHCSPTSDGAGAAVLASEEFVNRHGLAKQAIEICAQIMATDSTLAFDPTGRVKSSIEIAGADMTRRAANDAYRLAGISPSEIDVVELHDCFSANELITYDALGICPPGKAHEFTLSGATTLPQFAPGKTPSRRVVVNPSGGLISKGHPLGATGLAQCAELTWQLRGWAGERQVSNPRYAVQHNVGLGGAVVIGVYRRAALPASPNDAQWVDPRQRFGYNPAVECRYVSPDDVRRVMSVKGGLIGTPEKLHPDVEQKLAALKASERPAAGAASSARL</sequence>
<evidence type="ECO:0000256" key="7">
    <source>
        <dbReference type="ARBA" id="ARBA00023140"/>
    </source>
</evidence>
<dbReference type="PANTHER" id="PTHR42870:SF1">
    <property type="entry name" value="NON-SPECIFIC LIPID-TRANSFER PROTEIN-LIKE 2"/>
    <property type="match status" value="1"/>
</dbReference>
<dbReference type="NCBIfam" id="NF006102">
    <property type="entry name" value="PRK08256.1"/>
    <property type="match status" value="1"/>
</dbReference>
<organism evidence="11 12">
    <name type="scientific">Polyrhizophydium stewartii</name>
    <dbReference type="NCBI Taxonomy" id="2732419"/>
    <lineage>
        <taxon>Eukaryota</taxon>
        <taxon>Fungi</taxon>
        <taxon>Fungi incertae sedis</taxon>
        <taxon>Chytridiomycota</taxon>
        <taxon>Chytridiomycota incertae sedis</taxon>
        <taxon>Chytridiomycetes</taxon>
        <taxon>Rhizophydiales</taxon>
        <taxon>Rhizophydiales incertae sedis</taxon>
        <taxon>Polyrhizophydium</taxon>
    </lineage>
</organism>
<evidence type="ECO:0000256" key="4">
    <source>
        <dbReference type="ARBA" id="ARBA00022679"/>
    </source>
</evidence>
<dbReference type="InterPro" id="IPR016039">
    <property type="entry name" value="Thiolase-like"/>
</dbReference>
<evidence type="ECO:0000256" key="5">
    <source>
        <dbReference type="ARBA" id="ARBA00023055"/>
    </source>
</evidence>
<reference evidence="11 12" key="1">
    <citation type="submission" date="2023-09" db="EMBL/GenBank/DDBJ databases">
        <title>Pangenome analysis of Batrachochytrium dendrobatidis and related Chytrids.</title>
        <authorList>
            <person name="Yacoub M.N."/>
            <person name="Stajich J.E."/>
            <person name="James T.Y."/>
        </authorList>
    </citation>
    <scope>NUCLEOTIDE SEQUENCE [LARGE SCALE GENOMIC DNA]</scope>
    <source>
        <strain evidence="11 12">JEL0888</strain>
    </source>
</reference>
<keyword evidence="7" id="KW-0576">Peroxisome</keyword>
<evidence type="ECO:0000256" key="3">
    <source>
        <dbReference type="ARBA" id="ARBA00022448"/>
    </source>
</evidence>
<dbReference type="SUPFAM" id="SSF82199">
    <property type="entry name" value="SET domain"/>
    <property type="match status" value="1"/>
</dbReference>
<dbReference type="Gene3D" id="2.170.270.10">
    <property type="entry name" value="SET domain"/>
    <property type="match status" value="1"/>
</dbReference>
<dbReference type="PROSITE" id="PS00737">
    <property type="entry name" value="THIOLASE_2"/>
    <property type="match status" value="1"/>
</dbReference>
<keyword evidence="12" id="KW-1185">Reference proteome</keyword>
<feature type="region of interest" description="Disordered" evidence="9">
    <location>
        <begin position="1"/>
        <end position="22"/>
    </location>
</feature>
<evidence type="ECO:0000256" key="8">
    <source>
        <dbReference type="ARBA" id="ARBA00032316"/>
    </source>
</evidence>
<dbReference type="PANTHER" id="PTHR42870">
    <property type="entry name" value="ACETYL-COA C-ACETYLTRANSFERASE"/>
    <property type="match status" value="1"/>
</dbReference>
<evidence type="ECO:0000256" key="6">
    <source>
        <dbReference type="ARBA" id="ARBA00023121"/>
    </source>
</evidence>
<dbReference type="Pfam" id="PF00108">
    <property type="entry name" value="Thiolase_N"/>
    <property type="match status" value="1"/>
</dbReference>
<dbReference type="EC" id="2.3.1.176" evidence="2"/>
<dbReference type="InterPro" id="IPR055140">
    <property type="entry name" value="Thiolase_C_2"/>
</dbReference>
<evidence type="ECO:0000259" key="10">
    <source>
        <dbReference type="PROSITE" id="PS50280"/>
    </source>
</evidence>
<protein>
    <recommendedName>
        <fullName evidence="2">propanoyl-CoA C-acyltransferase</fullName>
        <ecNumber evidence="2">2.3.1.176</ecNumber>
    </recommendedName>
    <alternativeName>
        <fullName evidence="8">Propanoyl-CoA C-acyltransferase</fullName>
    </alternativeName>
</protein>
<evidence type="ECO:0000313" key="11">
    <source>
        <dbReference type="EMBL" id="KAL2915108.1"/>
    </source>
</evidence>
<dbReference type="Gene3D" id="1.10.220.160">
    <property type="match status" value="1"/>
</dbReference>